<dbReference type="Pfam" id="PF00005">
    <property type="entry name" value="ABC_tran"/>
    <property type="match status" value="1"/>
</dbReference>
<evidence type="ECO:0000256" key="1">
    <source>
        <dbReference type="ARBA" id="ARBA00005417"/>
    </source>
</evidence>
<evidence type="ECO:0000256" key="2">
    <source>
        <dbReference type="ARBA" id="ARBA00022448"/>
    </source>
</evidence>
<dbReference type="EMBL" id="CP035282">
    <property type="protein sequence ID" value="QAT63114.1"/>
    <property type="molecule type" value="Genomic_DNA"/>
</dbReference>
<reference evidence="7" key="1">
    <citation type="submission" date="2019-01" db="EMBL/GenBank/DDBJ databases">
        <title>Draft genomes of a novel of Sporanaerobacter strains.</title>
        <authorList>
            <person name="Ma S."/>
        </authorList>
    </citation>
    <scope>NUCLEOTIDE SEQUENCE [LARGE SCALE GENOMIC DNA]</scope>
    <source>
        <strain evidence="7">NJN-17</strain>
    </source>
</reference>
<evidence type="ECO:0000256" key="4">
    <source>
        <dbReference type="ARBA" id="ARBA00022840"/>
    </source>
</evidence>
<dbReference type="PANTHER" id="PTHR42711:SF5">
    <property type="entry name" value="ABC TRANSPORTER ATP-BINDING PROTEIN NATA"/>
    <property type="match status" value="1"/>
</dbReference>
<dbReference type="RefSeq" id="WP_128753308.1">
    <property type="nucleotide sequence ID" value="NZ_CP035282.1"/>
</dbReference>
<dbReference type="InterPro" id="IPR050763">
    <property type="entry name" value="ABC_transporter_ATP-binding"/>
</dbReference>
<dbReference type="InterPro" id="IPR003439">
    <property type="entry name" value="ABC_transporter-like_ATP-bd"/>
</dbReference>
<feature type="domain" description="ABC transporter" evidence="5">
    <location>
        <begin position="2"/>
        <end position="233"/>
    </location>
</feature>
<evidence type="ECO:0000259" key="5">
    <source>
        <dbReference type="PROSITE" id="PS50893"/>
    </source>
</evidence>
<organism evidence="6 7">
    <name type="scientific">Acidilutibacter cellobiosedens</name>
    <dbReference type="NCBI Taxonomy" id="2507161"/>
    <lineage>
        <taxon>Bacteria</taxon>
        <taxon>Bacillati</taxon>
        <taxon>Bacillota</taxon>
        <taxon>Tissierellia</taxon>
        <taxon>Tissierellales</taxon>
        <taxon>Acidilutibacteraceae</taxon>
        <taxon>Acidilutibacter</taxon>
    </lineage>
</organism>
<dbReference type="GO" id="GO:0005524">
    <property type="term" value="F:ATP binding"/>
    <property type="evidence" value="ECO:0007669"/>
    <property type="project" value="UniProtKB-KW"/>
</dbReference>
<dbReference type="CDD" id="cd03230">
    <property type="entry name" value="ABC_DR_subfamily_A"/>
    <property type="match status" value="1"/>
</dbReference>
<proteinExistence type="inferred from homology"/>
<keyword evidence="3" id="KW-0547">Nucleotide-binding</keyword>
<dbReference type="Proteomes" id="UP000287969">
    <property type="component" value="Chromosome"/>
</dbReference>
<comment type="similarity">
    <text evidence="1">Belongs to the ABC transporter superfamily.</text>
</comment>
<dbReference type="GO" id="GO:0016887">
    <property type="term" value="F:ATP hydrolysis activity"/>
    <property type="evidence" value="ECO:0007669"/>
    <property type="project" value="InterPro"/>
</dbReference>
<gene>
    <name evidence="6" type="ORF">EQM13_16830</name>
</gene>
<dbReference type="SMART" id="SM00382">
    <property type="entry name" value="AAA"/>
    <property type="match status" value="1"/>
</dbReference>
<dbReference type="AlphaFoldDB" id="A0A410QGZ1"/>
<dbReference type="Gene3D" id="3.40.50.300">
    <property type="entry name" value="P-loop containing nucleotide triphosphate hydrolases"/>
    <property type="match status" value="1"/>
</dbReference>
<name>A0A410QGZ1_9FIRM</name>
<dbReference type="SUPFAM" id="SSF52540">
    <property type="entry name" value="P-loop containing nucleoside triphosphate hydrolases"/>
    <property type="match status" value="1"/>
</dbReference>
<accession>A0A410QGZ1</accession>
<keyword evidence="7" id="KW-1185">Reference proteome</keyword>
<evidence type="ECO:0000313" key="6">
    <source>
        <dbReference type="EMBL" id="QAT63114.1"/>
    </source>
</evidence>
<evidence type="ECO:0000256" key="3">
    <source>
        <dbReference type="ARBA" id="ARBA00022741"/>
    </source>
</evidence>
<protein>
    <submittedName>
        <fullName evidence="6">ABC transporter ATP-binding protein</fullName>
    </submittedName>
</protein>
<dbReference type="OrthoDB" id="9804819at2"/>
<keyword evidence="4 6" id="KW-0067">ATP-binding</keyword>
<keyword evidence="2" id="KW-0813">Transport</keyword>
<dbReference type="PANTHER" id="PTHR42711">
    <property type="entry name" value="ABC TRANSPORTER ATP-BINDING PROTEIN"/>
    <property type="match status" value="1"/>
</dbReference>
<dbReference type="InterPro" id="IPR027417">
    <property type="entry name" value="P-loop_NTPase"/>
</dbReference>
<dbReference type="PROSITE" id="PS50893">
    <property type="entry name" value="ABC_TRANSPORTER_2"/>
    <property type="match status" value="1"/>
</dbReference>
<evidence type="ECO:0000313" key="7">
    <source>
        <dbReference type="Proteomes" id="UP000287969"/>
    </source>
</evidence>
<dbReference type="InterPro" id="IPR003593">
    <property type="entry name" value="AAA+_ATPase"/>
</dbReference>
<sequence length="315" mass="35921">MLKYNMLSKQYKDHVVVNNLNIEINDKDIVGFLGPNGAGKTTTIKMSCGLITPTKGDVECCGYSLKKDRKQYLKNIGAVLEGNRNIYWKLSPVENIEYFAGMKGIGKKKIRNQMDEYLEMFSLTEKRNMECGKLSRGMQQKVAICCSLIHNPKVLFLDEPTLGLDVQSVLLIRDVLKNLIKEDRTMIITSHDLNFISSLCNRIIIINNGTMVLDEDIDFLNRYSESIVYAVEADGVRDDTEKIIKAKFDVEIEKFEDSVEFMVTLNNDNEILDFLNLLKSNGMNIKDIYKKKSDLEDIFTEVIGNKKTVKSVPEN</sequence>
<dbReference type="KEGG" id="spoa:EQM13_16830"/>